<reference evidence="2" key="1">
    <citation type="journal article" date="2021" name="Sci. Rep.">
        <title>Diploid genomic architecture of Nitzschia inconspicua, an elite biomass production diatom.</title>
        <authorList>
            <person name="Oliver A."/>
            <person name="Podell S."/>
            <person name="Pinowska A."/>
            <person name="Traller J.C."/>
            <person name="Smith S.R."/>
            <person name="McClure R."/>
            <person name="Beliaev A."/>
            <person name="Bohutskyi P."/>
            <person name="Hill E.A."/>
            <person name="Rabines A."/>
            <person name="Zheng H."/>
            <person name="Allen L.Z."/>
            <person name="Kuo A."/>
            <person name="Grigoriev I.V."/>
            <person name="Allen A.E."/>
            <person name="Hazlebeck D."/>
            <person name="Allen E.E."/>
        </authorList>
    </citation>
    <scope>NUCLEOTIDE SEQUENCE</scope>
    <source>
        <strain evidence="2">Hildebrandi</strain>
    </source>
</reference>
<proteinExistence type="predicted"/>
<accession>A0A9K3LTF4</accession>
<feature type="region of interest" description="Disordered" evidence="1">
    <location>
        <begin position="1"/>
        <end position="72"/>
    </location>
</feature>
<dbReference type="EMBL" id="JAGRRH010000007">
    <property type="protein sequence ID" value="KAG7367698.1"/>
    <property type="molecule type" value="Genomic_DNA"/>
</dbReference>
<reference evidence="2" key="2">
    <citation type="submission" date="2021-04" db="EMBL/GenBank/DDBJ databases">
        <authorList>
            <person name="Podell S."/>
        </authorList>
    </citation>
    <scope>NUCLEOTIDE SEQUENCE</scope>
    <source>
        <strain evidence="2">Hildebrandi</strain>
    </source>
</reference>
<dbReference type="AlphaFoldDB" id="A0A9K3LTF4"/>
<dbReference type="Proteomes" id="UP000693970">
    <property type="component" value="Unassembled WGS sequence"/>
</dbReference>
<comment type="caution">
    <text evidence="2">The sequence shown here is derived from an EMBL/GenBank/DDBJ whole genome shotgun (WGS) entry which is preliminary data.</text>
</comment>
<organism evidence="2 3">
    <name type="scientific">Nitzschia inconspicua</name>
    <dbReference type="NCBI Taxonomy" id="303405"/>
    <lineage>
        <taxon>Eukaryota</taxon>
        <taxon>Sar</taxon>
        <taxon>Stramenopiles</taxon>
        <taxon>Ochrophyta</taxon>
        <taxon>Bacillariophyta</taxon>
        <taxon>Bacillariophyceae</taxon>
        <taxon>Bacillariophycidae</taxon>
        <taxon>Bacillariales</taxon>
        <taxon>Bacillariaceae</taxon>
        <taxon>Nitzschia</taxon>
    </lineage>
</organism>
<feature type="compositionally biased region" description="Polar residues" evidence="1">
    <location>
        <begin position="233"/>
        <end position="243"/>
    </location>
</feature>
<evidence type="ECO:0000313" key="2">
    <source>
        <dbReference type="EMBL" id="KAG7367698.1"/>
    </source>
</evidence>
<name>A0A9K3LTF4_9STRA</name>
<feature type="compositionally biased region" description="Basic and acidic residues" evidence="1">
    <location>
        <begin position="14"/>
        <end position="23"/>
    </location>
</feature>
<keyword evidence="3" id="KW-1185">Reference proteome</keyword>
<sequence>MSTITPPPFNSNNDKTHSQKRLLEGSPTSPSLKKRYHQQQLRPEKRNKNGTGNDDRDPHCHKNRPCLEQSHGLHRSLSYKNSFSTSDEPVTGAGTAAAPAAGHFSAAFSEDASSSSSTTTTTTTFAVASFVSEPRTNGSLLLPLPPPSPVRHKFFQEATFEGNQHVPSPFFTTLFKNTSRNERRTESTTIPLPSSTPNKNQHKNASPVKVTFSLASKESPLSHPTASDEHQIHSTQVFVSPQHVSKKGRGRQEGAKQGIQRSTKFHSEPKATADTIIVSLPTTSHPLPSFPNGAMPLPAPRIIPQTLQPGQILPLNTP</sequence>
<gene>
    <name evidence="2" type="ORF">IV203_030369</name>
</gene>
<feature type="compositionally biased region" description="Polar residues" evidence="1">
    <location>
        <begin position="190"/>
        <end position="199"/>
    </location>
</feature>
<evidence type="ECO:0000256" key="1">
    <source>
        <dbReference type="SAM" id="MobiDB-lite"/>
    </source>
</evidence>
<evidence type="ECO:0000313" key="3">
    <source>
        <dbReference type="Proteomes" id="UP000693970"/>
    </source>
</evidence>
<feature type="region of interest" description="Disordered" evidence="1">
    <location>
        <begin position="177"/>
        <end position="270"/>
    </location>
</feature>
<protein>
    <submittedName>
        <fullName evidence="2">Uncharacterized protein</fullName>
    </submittedName>
</protein>
<feature type="compositionally biased region" description="Basic and acidic residues" evidence="1">
    <location>
        <begin position="42"/>
        <end position="60"/>
    </location>
</feature>